<feature type="binding site" evidence="8">
    <location>
        <position position="238"/>
    </location>
    <ligand>
        <name>substrate</name>
    </ligand>
</feature>
<sequence>MKKKGFLIIILIIVVFGFYYKDQIKIAFDSSTVKINGDAAVVIDENTGKVMYKKNEHRQLYPASTTKLLTALVVLENASVEEPVTVGREVYLKMEGEASAGLFEGQVQSVEELLAAMLLQSGNDAARSLAIFTAQKINGSALSLDEAEQYFAQLMNEKARELGATDSNFVNPHGLHDPKHYSTAWDLALIAKSAKQNEVIESIVNQQSYSTKTHTYTNRNKLLSDGSEYYYGAATGLKTGFTDQAGYCLVSSAEKDGQKLITVVLHSGEETVWTDSITLLDYGFETGNY</sequence>
<evidence type="ECO:0000256" key="4">
    <source>
        <dbReference type="ARBA" id="ARBA00022960"/>
    </source>
</evidence>
<dbReference type="PANTHER" id="PTHR21581">
    <property type="entry name" value="D-ALANYL-D-ALANINE CARBOXYPEPTIDASE"/>
    <property type="match status" value="1"/>
</dbReference>
<dbReference type="KEGG" id="blen:NCTC4824_00929"/>
<dbReference type="PANTHER" id="PTHR21581:SF6">
    <property type="entry name" value="TRAFFICKING PROTEIN PARTICLE COMPLEX SUBUNIT 12"/>
    <property type="match status" value="1"/>
</dbReference>
<evidence type="ECO:0000256" key="2">
    <source>
        <dbReference type="ARBA" id="ARBA00022729"/>
    </source>
</evidence>
<evidence type="ECO:0000256" key="7">
    <source>
        <dbReference type="PIRSR" id="PIRSR618044-1"/>
    </source>
</evidence>
<keyword evidence="4" id="KW-0133">Cell shape</keyword>
<dbReference type="AlphaFoldDB" id="A0A2X4VMU1"/>
<feature type="active site" evidence="7">
    <location>
        <position position="121"/>
    </location>
</feature>
<keyword evidence="2" id="KW-0732">Signal</keyword>
<feature type="active site" description="Acyl-ester intermediate" evidence="7">
    <location>
        <position position="64"/>
    </location>
</feature>
<evidence type="ECO:0000256" key="6">
    <source>
        <dbReference type="ARBA" id="ARBA00023316"/>
    </source>
</evidence>
<evidence type="ECO:0000259" key="10">
    <source>
        <dbReference type="Pfam" id="PF00768"/>
    </source>
</evidence>
<comment type="similarity">
    <text evidence="1 9">Belongs to the peptidase S11 family.</text>
</comment>
<evidence type="ECO:0000256" key="9">
    <source>
        <dbReference type="RuleBase" id="RU004016"/>
    </source>
</evidence>
<keyword evidence="5" id="KW-0573">Peptidoglycan synthesis</keyword>
<dbReference type="EMBL" id="LS483476">
    <property type="protein sequence ID" value="SQI53497.1"/>
    <property type="molecule type" value="Genomic_DNA"/>
</dbReference>
<evidence type="ECO:0000313" key="12">
    <source>
        <dbReference type="Proteomes" id="UP000249134"/>
    </source>
</evidence>
<protein>
    <submittedName>
        <fullName evidence="11">D-alanyl-D-alanine carboxypeptidase</fullName>
        <ecNumber evidence="11">3.4.16.4</ecNumber>
    </submittedName>
</protein>
<organism evidence="11 12">
    <name type="scientific">Lederbergia lenta</name>
    <name type="common">Bacillus lentus</name>
    <dbReference type="NCBI Taxonomy" id="1467"/>
    <lineage>
        <taxon>Bacteria</taxon>
        <taxon>Bacillati</taxon>
        <taxon>Bacillota</taxon>
        <taxon>Bacilli</taxon>
        <taxon>Bacillales</taxon>
        <taxon>Bacillaceae</taxon>
        <taxon>Lederbergia</taxon>
    </lineage>
</organism>
<dbReference type="EC" id="3.4.16.4" evidence="11"/>
<proteinExistence type="inferred from homology"/>
<dbReference type="RefSeq" id="WP_066135704.1">
    <property type="nucleotide sequence ID" value="NZ_CBCSGM010000001.1"/>
</dbReference>
<dbReference type="GO" id="GO:0009002">
    <property type="term" value="F:serine-type D-Ala-D-Ala carboxypeptidase activity"/>
    <property type="evidence" value="ECO:0007669"/>
    <property type="project" value="UniProtKB-EC"/>
</dbReference>
<dbReference type="InterPro" id="IPR018044">
    <property type="entry name" value="Peptidase_S11"/>
</dbReference>
<keyword evidence="3 11" id="KW-0378">Hydrolase</keyword>
<feature type="active site" description="Proton acceptor" evidence="7">
    <location>
        <position position="67"/>
    </location>
</feature>
<evidence type="ECO:0000313" key="11">
    <source>
        <dbReference type="EMBL" id="SQI53497.1"/>
    </source>
</evidence>
<dbReference type="STRING" id="1348624.GCA_001591545_00029"/>
<evidence type="ECO:0000256" key="3">
    <source>
        <dbReference type="ARBA" id="ARBA00022801"/>
    </source>
</evidence>
<feature type="domain" description="Peptidase S11 D-alanyl-D-alanine carboxypeptidase A N-terminal" evidence="10">
    <location>
        <begin position="31"/>
        <end position="266"/>
    </location>
</feature>
<dbReference type="InterPro" id="IPR001967">
    <property type="entry name" value="Peptidase_S11_N"/>
</dbReference>
<evidence type="ECO:0000256" key="8">
    <source>
        <dbReference type="PIRSR" id="PIRSR618044-2"/>
    </source>
</evidence>
<keyword evidence="11" id="KW-0121">Carboxypeptidase</keyword>
<dbReference type="SUPFAM" id="SSF56601">
    <property type="entry name" value="beta-lactamase/transpeptidase-like"/>
    <property type="match status" value="1"/>
</dbReference>
<dbReference type="PRINTS" id="PR00725">
    <property type="entry name" value="DADACBPTASE1"/>
</dbReference>
<name>A0A2X4VMU1_LEDLE</name>
<dbReference type="GO" id="GO:0008360">
    <property type="term" value="P:regulation of cell shape"/>
    <property type="evidence" value="ECO:0007669"/>
    <property type="project" value="UniProtKB-KW"/>
</dbReference>
<accession>A0A2X4VMU1</accession>
<keyword evidence="11" id="KW-0645">Protease</keyword>
<dbReference type="Pfam" id="PF00768">
    <property type="entry name" value="Peptidase_S11"/>
    <property type="match status" value="1"/>
</dbReference>
<evidence type="ECO:0000256" key="1">
    <source>
        <dbReference type="ARBA" id="ARBA00007164"/>
    </source>
</evidence>
<gene>
    <name evidence="11" type="primary">dacB_1</name>
    <name evidence="11" type="ORF">NCTC4824_00929</name>
</gene>
<evidence type="ECO:0000256" key="5">
    <source>
        <dbReference type="ARBA" id="ARBA00022984"/>
    </source>
</evidence>
<dbReference type="GO" id="GO:0006508">
    <property type="term" value="P:proteolysis"/>
    <property type="evidence" value="ECO:0007669"/>
    <property type="project" value="InterPro"/>
</dbReference>
<dbReference type="GO" id="GO:0009252">
    <property type="term" value="P:peptidoglycan biosynthetic process"/>
    <property type="evidence" value="ECO:0007669"/>
    <property type="project" value="UniProtKB-KW"/>
</dbReference>
<dbReference type="InterPro" id="IPR012338">
    <property type="entry name" value="Beta-lactam/transpept-like"/>
</dbReference>
<keyword evidence="12" id="KW-1185">Reference proteome</keyword>
<reference evidence="11 12" key="1">
    <citation type="submission" date="2018-06" db="EMBL/GenBank/DDBJ databases">
        <authorList>
            <consortium name="Pathogen Informatics"/>
            <person name="Doyle S."/>
        </authorList>
    </citation>
    <scope>NUCLEOTIDE SEQUENCE [LARGE SCALE GENOMIC DNA]</scope>
    <source>
        <strain evidence="11 12">NCTC4824</strain>
    </source>
</reference>
<keyword evidence="6" id="KW-0961">Cell wall biogenesis/degradation</keyword>
<dbReference type="GO" id="GO:0071555">
    <property type="term" value="P:cell wall organization"/>
    <property type="evidence" value="ECO:0007669"/>
    <property type="project" value="UniProtKB-KW"/>
</dbReference>
<dbReference type="Proteomes" id="UP000249134">
    <property type="component" value="Chromosome 1"/>
</dbReference>
<dbReference type="Gene3D" id="3.40.710.10">
    <property type="entry name" value="DD-peptidase/beta-lactamase superfamily"/>
    <property type="match status" value="1"/>
</dbReference>